<sequence length="316" mass="34645">MDYVLGIDSGGTKFLVKAVGMDGKELAEYEGHPAGLYRFSRNEAVRTIQDNLEWCIGQAGLAKADCRAIVCGTTGIDSEEDRQEVEEIYRLLPGFSCPALCVNDAEVALYAVTGGTGVVVISGTGSIAFGRNGGGRTERSGGWPPCIFGDEGSGAWLNLKALEYMSRVLDGRKERTLLYDLLNQELGISGPKDLIRICQRIERENTGFLKLGPVVMKALREGDENAGEITRTEAELTFELADSVVQKLEIWREPEFTVGAWGSAIVKNPYHFELFKERFLEKYSNVTVSVAVRDAAYGACRIALDILCGETGIYRF</sequence>
<dbReference type="InterPro" id="IPR052519">
    <property type="entry name" value="Euk-type_GlcNAc_Kinase"/>
</dbReference>
<dbReference type="EMBL" id="CYZE01000003">
    <property type="protein sequence ID" value="CUN93900.1"/>
    <property type="molecule type" value="Genomic_DNA"/>
</dbReference>
<evidence type="ECO:0000259" key="1">
    <source>
        <dbReference type="Pfam" id="PF01869"/>
    </source>
</evidence>
<name>A0A174B2A4_9FIRM</name>
<gene>
    <name evidence="2" type="ORF">ERS852407_01435</name>
</gene>
<proteinExistence type="predicted"/>
<dbReference type="PANTHER" id="PTHR43190:SF3">
    <property type="entry name" value="N-ACETYL-D-GLUCOSAMINE KINASE"/>
    <property type="match status" value="1"/>
</dbReference>
<dbReference type="Pfam" id="PF01869">
    <property type="entry name" value="BcrAD_BadFG"/>
    <property type="match status" value="1"/>
</dbReference>
<dbReference type="RefSeq" id="WP_055653837.1">
    <property type="nucleotide sequence ID" value="NZ_CABIXC010000003.1"/>
</dbReference>
<dbReference type="PANTHER" id="PTHR43190">
    <property type="entry name" value="N-ACETYL-D-GLUCOSAMINE KINASE"/>
    <property type="match status" value="1"/>
</dbReference>
<evidence type="ECO:0000313" key="3">
    <source>
        <dbReference type="Proteomes" id="UP000095651"/>
    </source>
</evidence>
<dbReference type="Proteomes" id="UP000095651">
    <property type="component" value="Unassembled WGS sequence"/>
</dbReference>
<dbReference type="Gene3D" id="3.30.420.40">
    <property type="match status" value="2"/>
</dbReference>
<organism evidence="2 3">
    <name type="scientific">Hungatella hathewayi</name>
    <dbReference type="NCBI Taxonomy" id="154046"/>
    <lineage>
        <taxon>Bacteria</taxon>
        <taxon>Bacillati</taxon>
        <taxon>Bacillota</taxon>
        <taxon>Clostridia</taxon>
        <taxon>Lachnospirales</taxon>
        <taxon>Lachnospiraceae</taxon>
        <taxon>Hungatella</taxon>
    </lineage>
</organism>
<dbReference type="SUPFAM" id="SSF53067">
    <property type="entry name" value="Actin-like ATPase domain"/>
    <property type="match status" value="2"/>
</dbReference>
<evidence type="ECO:0000313" key="2">
    <source>
        <dbReference type="EMBL" id="CUN93900.1"/>
    </source>
</evidence>
<dbReference type="InterPro" id="IPR043129">
    <property type="entry name" value="ATPase_NBD"/>
</dbReference>
<protein>
    <submittedName>
        <fullName evidence="2">NagC/XylR family transcriptional regulators</fullName>
    </submittedName>
</protein>
<accession>A0A174B2A4</accession>
<dbReference type="InterPro" id="IPR002731">
    <property type="entry name" value="ATPase_BadF"/>
</dbReference>
<reference evidence="2 3" key="1">
    <citation type="submission" date="2015-09" db="EMBL/GenBank/DDBJ databases">
        <authorList>
            <consortium name="Pathogen Informatics"/>
        </authorList>
    </citation>
    <scope>NUCLEOTIDE SEQUENCE [LARGE SCALE GENOMIC DNA]</scope>
    <source>
        <strain evidence="2 3">2789STDY5608850</strain>
    </source>
</reference>
<dbReference type="AlphaFoldDB" id="A0A174B2A4"/>
<feature type="domain" description="ATPase BadF/BadG/BcrA/BcrD type" evidence="1">
    <location>
        <begin position="5"/>
        <end position="289"/>
    </location>
</feature>